<evidence type="ECO:0000313" key="1">
    <source>
        <dbReference type="EMBL" id="QHS98227.1"/>
    </source>
</evidence>
<reference evidence="1" key="1">
    <citation type="journal article" date="2020" name="Nature">
        <title>Giant virus diversity and host interactions through global metagenomics.</title>
        <authorList>
            <person name="Schulz F."/>
            <person name="Roux S."/>
            <person name="Paez-Espino D."/>
            <person name="Jungbluth S."/>
            <person name="Walsh D.A."/>
            <person name="Denef V.J."/>
            <person name="McMahon K.D."/>
            <person name="Konstantinidis K.T."/>
            <person name="Eloe-Fadrosh E.A."/>
            <person name="Kyrpides N.C."/>
            <person name="Woyke T."/>
        </authorList>
    </citation>
    <scope>NUCLEOTIDE SEQUENCE</scope>
    <source>
        <strain evidence="1">GVMAG-M-3300020182-84</strain>
    </source>
</reference>
<accession>A0A6C0C0T3</accession>
<dbReference type="AlphaFoldDB" id="A0A6C0C0T3"/>
<evidence type="ECO:0008006" key="2">
    <source>
        <dbReference type="Google" id="ProtNLM"/>
    </source>
</evidence>
<dbReference type="SUPFAM" id="SSF53335">
    <property type="entry name" value="S-adenosyl-L-methionine-dependent methyltransferases"/>
    <property type="match status" value="1"/>
</dbReference>
<organism evidence="1">
    <name type="scientific">viral metagenome</name>
    <dbReference type="NCBI Taxonomy" id="1070528"/>
    <lineage>
        <taxon>unclassified sequences</taxon>
        <taxon>metagenomes</taxon>
        <taxon>organismal metagenomes</taxon>
    </lineage>
</organism>
<protein>
    <recommendedName>
        <fullName evidence="2">DNA methylase N-4/N-6 domain-containing protein</fullName>
    </recommendedName>
</protein>
<dbReference type="Gene3D" id="3.40.50.150">
    <property type="entry name" value="Vaccinia Virus protein VP39"/>
    <property type="match status" value="1"/>
</dbReference>
<proteinExistence type="predicted"/>
<dbReference type="EMBL" id="MN739312">
    <property type="protein sequence ID" value="QHS98227.1"/>
    <property type="molecule type" value="Genomic_DNA"/>
</dbReference>
<sequence>MYSDKTFIHKYKKPKQGFNEFVESAVVVVGEKREPVKAYINRKNIHLNELEKIYDSISKVDYLTSYYKKSLNPYDLKMKHTPMPNKAFNNNANVQYKNIIRNMHYDELMEKTSPGVKNTKSFGVMLKDLYKKNIIDYKLLTPSALHYIKQGRIGSVYSSYYFRSSIMNPYLVYSINQSLLKGRRIFTPTLGWSSYCYGFLECDNITTYVGTDVIPSVCKKTQDFANKNYPSKKTEIYCSPSEDLLKNKLFMKTYSGYFDTIFFSPPYFALEQYSGAKQSINRYKTYEQWLENYWDKTVELCAKVIAKGGKMCYIIGDYGSPKYNLIQDTLKKCLKHHFKLLDMQPMYNKGVYVTKTSNLEQIIYLKKS</sequence>
<name>A0A6C0C0T3_9ZZZZ</name>
<dbReference type="InterPro" id="IPR029063">
    <property type="entry name" value="SAM-dependent_MTases_sf"/>
</dbReference>